<reference evidence="4 6" key="2">
    <citation type="submission" date="2018-04" db="EMBL/GenBank/DDBJ databases">
        <title>Genomic Encyclopedia of Archaeal and Bacterial Type Strains, Phase II (KMG-II): from individual species to whole genera.</title>
        <authorList>
            <person name="Goeker M."/>
        </authorList>
    </citation>
    <scope>NUCLEOTIDE SEQUENCE [LARGE SCALE GENOMIC DNA]</scope>
    <source>
        <strain evidence="4 6">DSM 12244</strain>
    </source>
</reference>
<keyword evidence="5" id="KW-1185">Reference proteome</keyword>
<dbReference type="AlphaFoldDB" id="A0A061SR23"/>
<protein>
    <recommendedName>
        <fullName evidence="2">Ancillary SecYEG translocon subunit/Cell division coordinator CpoB TPR domain-containing protein</fullName>
    </recommendedName>
</protein>
<dbReference type="EMBL" id="QBKU01000010">
    <property type="protein sequence ID" value="PTX72854.1"/>
    <property type="molecule type" value="Genomic_DNA"/>
</dbReference>
<dbReference type="Proteomes" id="UP000027337">
    <property type="component" value="Unassembled WGS sequence"/>
</dbReference>
<dbReference type="Pfam" id="PF09976">
    <property type="entry name" value="TPR_21"/>
    <property type="match status" value="1"/>
</dbReference>
<name>A0A061SR23_9RHOB</name>
<gene>
    <name evidence="4" type="ORF">C8N31_110114</name>
    <name evidence="3" type="ORF">PM02_16775</name>
</gene>
<dbReference type="Proteomes" id="UP000244092">
    <property type="component" value="Unassembled WGS sequence"/>
</dbReference>
<dbReference type="RefSeq" id="WP_025048705.1">
    <property type="nucleotide sequence ID" value="NZ_CP068998.1"/>
</dbReference>
<evidence type="ECO:0000259" key="2">
    <source>
        <dbReference type="Pfam" id="PF09976"/>
    </source>
</evidence>
<dbReference type="GeneID" id="72437189"/>
<dbReference type="EMBL" id="JEMU01000017">
    <property type="protein sequence ID" value="KAJ01894.1"/>
    <property type="molecule type" value="Genomic_DNA"/>
</dbReference>
<accession>A0A061SR23</accession>
<dbReference type="eggNOG" id="COG4649">
    <property type="taxonomic scope" value="Bacteria"/>
</dbReference>
<reference evidence="3 5" key="1">
    <citation type="journal article" date="2014" name="Genome Announc.">
        <title>Draft Genome Sequences of Two Isolates of the Roseobacter Group, Sulfitobacter sp. Strains 3SOLIMAR09 and 1FIGIMAR09, from Harbors of Mallorca Island (Mediterranean Sea).</title>
        <authorList>
            <person name="Mas-Llado M."/>
            <person name="Pina-Villalonga J.M."/>
            <person name="Brunet-Galmes I."/>
            <person name="Nogales B."/>
            <person name="Bosch R."/>
        </authorList>
    </citation>
    <scope>NUCLEOTIDE SEQUENCE [LARGE SCALE GENOMIC DNA]</scope>
    <source>
        <strain evidence="3 5">1FIGIMAR09</strain>
    </source>
</reference>
<dbReference type="OrthoDB" id="7173339at2"/>
<feature type="domain" description="Ancillary SecYEG translocon subunit/Cell division coordinator CpoB TPR" evidence="2">
    <location>
        <begin position="29"/>
        <end position="122"/>
    </location>
</feature>
<keyword evidence="1" id="KW-0812">Transmembrane</keyword>
<organism evidence="3 5">
    <name type="scientific">Sulfitobacter mediterraneus</name>
    <dbReference type="NCBI Taxonomy" id="83219"/>
    <lineage>
        <taxon>Bacteria</taxon>
        <taxon>Pseudomonadati</taxon>
        <taxon>Pseudomonadota</taxon>
        <taxon>Alphaproteobacteria</taxon>
        <taxon>Rhodobacterales</taxon>
        <taxon>Roseobacteraceae</taxon>
        <taxon>Sulfitobacter</taxon>
    </lineage>
</organism>
<evidence type="ECO:0000313" key="6">
    <source>
        <dbReference type="Proteomes" id="UP000244092"/>
    </source>
</evidence>
<evidence type="ECO:0000313" key="3">
    <source>
        <dbReference type="EMBL" id="KAJ01894.1"/>
    </source>
</evidence>
<evidence type="ECO:0000256" key="1">
    <source>
        <dbReference type="SAM" id="Phobius"/>
    </source>
</evidence>
<evidence type="ECO:0000313" key="4">
    <source>
        <dbReference type="EMBL" id="PTX72854.1"/>
    </source>
</evidence>
<proteinExistence type="predicted"/>
<dbReference type="InterPro" id="IPR018704">
    <property type="entry name" value="SecYEG/CpoB_TPR"/>
</dbReference>
<sequence length="233" mass="24776">MSDTDSFIEEVNEEVRRDRLYKMLRRYGWIAVLVILLIVGGASWNEYQKAQTRAQAEALGDAMLNALEQNESAARASQLAAIEAGTPGARAVLRLMTAAEQATAGDAAAAVETLDALAIDGEVPQIYRQIAGFKSLTLQTGTTPADDRRLSFEAMAQPGNPLRLLAVEQLALIDIETGAPEAALERYQAILADAETTSDLQQRALQVIVALGGEPDLDGIVGLDGAEAPAGEN</sequence>
<comment type="caution">
    <text evidence="3">The sequence shown here is derived from an EMBL/GenBank/DDBJ whole genome shotgun (WGS) entry which is preliminary data.</text>
</comment>
<keyword evidence="1" id="KW-1133">Transmembrane helix</keyword>
<evidence type="ECO:0000313" key="5">
    <source>
        <dbReference type="Proteomes" id="UP000027337"/>
    </source>
</evidence>
<dbReference type="STRING" id="83219.PM02_16775"/>
<feature type="transmembrane region" description="Helical" evidence="1">
    <location>
        <begin position="26"/>
        <end position="44"/>
    </location>
</feature>
<keyword evidence="1" id="KW-0472">Membrane</keyword>